<reference evidence="1" key="1">
    <citation type="submission" date="2020-12" db="EMBL/GenBank/DDBJ databases">
        <title>WGS assembly of Carya illinoinensis cv. Pawnee.</title>
        <authorList>
            <person name="Platts A."/>
            <person name="Shu S."/>
            <person name="Wright S."/>
            <person name="Barry K."/>
            <person name="Edger P."/>
            <person name="Pires J.C."/>
            <person name="Schmutz J."/>
        </authorList>
    </citation>
    <scope>NUCLEOTIDE SEQUENCE</scope>
    <source>
        <tissue evidence="1">Leaf</tissue>
    </source>
</reference>
<name>A0A8T1PGR0_CARIL</name>
<organism evidence="1 2">
    <name type="scientific">Carya illinoinensis</name>
    <name type="common">Pecan</name>
    <dbReference type="NCBI Taxonomy" id="32201"/>
    <lineage>
        <taxon>Eukaryota</taxon>
        <taxon>Viridiplantae</taxon>
        <taxon>Streptophyta</taxon>
        <taxon>Embryophyta</taxon>
        <taxon>Tracheophyta</taxon>
        <taxon>Spermatophyta</taxon>
        <taxon>Magnoliopsida</taxon>
        <taxon>eudicotyledons</taxon>
        <taxon>Gunneridae</taxon>
        <taxon>Pentapetalae</taxon>
        <taxon>rosids</taxon>
        <taxon>fabids</taxon>
        <taxon>Fagales</taxon>
        <taxon>Juglandaceae</taxon>
        <taxon>Carya</taxon>
    </lineage>
</organism>
<evidence type="ECO:0000313" key="2">
    <source>
        <dbReference type="Proteomes" id="UP000811609"/>
    </source>
</evidence>
<protein>
    <submittedName>
        <fullName evidence="1">Uncharacterized protein</fullName>
    </submittedName>
</protein>
<sequence>MLISNGSNVGPRSSFMCFQWSSRFIRSNLVDNQVSHGTKSRSNFHPYWVPKPNRKLPQTKSIVAIIENAEVGLGIILADDALQKSSSANKNSRGRFWGKP</sequence>
<dbReference type="Proteomes" id="UP000811609">
    <property type="component" value="Chromosome 9"/>
</dbReference>
<dbReference type="EMBL" id="CM031817">
    <property type="protein sequence ID" value="KAG6643529.1"/>
    <property type="molecule type" value="Genomic_DNA"/>
</dbReference>
<proteinExistence type="predicted"/>
<comment type="caution">
    <text evidence="1">The sequence shown here is derived from an EMBL/GenBank/DDBJ whole genome shotgun (WGS) entry which is preliminary data.</text>
</comment>
<accession>A0A8T1PGR0</accession>
<gene>
    <name evidence="1" type="ORF">CIPAW_09G217900</name>
</gene>
<dbReference type="AlphaFoldDB" id="A0A8T1PGR0"/>
<evidence type="ECO:0000313" key="1">
    <source>
        <dbReference type="EMBL" id="KAG6643529.1"/>
    </source>
</evidence>
<keyword evidence="2" id="KW-1185">Reference proteome</keyword>